<dbReference type="GO" id="GO:0005737">
    <property type="term" value="C:cytoplasm"/>
    <property type="evidence" value="ECO:0007669"/>
    <property type="project" value="UniProtKB-SubCell"/>
</dbReference>
<sequence>MPRQNVYMKQRTLDSIRAIVNERREEGDSHAEANISSVCSEILELGIRVYLSAKAKREVEALSQQDKIQLEIMAEAVKSRLVAQQVLKLMFDLQEIKADTRNNYASLIDWLKSQTQSRIKIILSDE</sequence>
<comment type="similarity">
    <text evidence="2">Belongs to the relaxosome TraM family.</text>
</comment>
<keyword evidence="6" id="KW-0805">Transcription regulation</keyword>
<keyword evidence="5" id="KW-0184">Conjugation</keyword>
<reference evidence="9" key="1">
    <citation type="submission" date="2022-05" db="EMBL/GenBank/DDBJ databases">
        <authorList>
            <person name="Alioto T."/>
            <person name="Alioto T."/>
            <person name="Gomez Garrido J."/>
        </authorList>
    </citation>
    <scope>NUCLEOTIDE SEQUENCE</scope>
    <source>
        <strain evidence="9">0</strain>
        <plasmid evidence="9">P1</plasmid>
    </source>
</reference>
<dbReference type="InterPro" id="IPR010992">
    <property type="entry name" value="IHF-like_DNA-bd_dom_sf"/>
</dbReference>
<comment type="subcellular location">
    <subcellularLocation>
        <location evidence="1">Cytoplasm</location>
    </subcellularLocation>
</comment>
<keyword evidence="8" id="KW-0804">Transcription</keyword>
<dbReference type="EMBL" id="OW969750">
    <property type="protein sequence ID" value="CAH6253660.1"/>
    <property type="molecule type" value="Genomic_DNA"/>
</dbReference>
<dbReference type="SUPFAM" id="SSF47729">
    <property type="entry name" value="IHF-like DNA-binding proteins"/>
    <property type="match status" value="1"/>
</dbReference>
<evidence type="ECO:0000256" key="2">
    <source>
        <dbReference type="ARBA" id="ARBA00008859"/>
    </source>
</evidence>
<name>A0A9P0VCA8_KLEVA</name>
<dbReference type="Proteomes" id="UP000789617">
    <property type="component" value="Plasmid P1"/>
</dbReference>
<geneLocation type="plasmid" evidence="9 10">
    <name>P1</name>
</geneLocation>
<organism evidence="9 10">
    <name type="scientific">Klebsiella variicola</name>
    <dbReference type="NCBI Taxonomy" id="244366"/>
    <lineage>
        <taxon>Bacteria</taxon>
        <taxon>Pseudomonadati</taxon>
        <taxon>Pseudomonadota</taxon>
        <taxon>Gammaproteobacteria</taxon>
        <taxon>Enterobacterales</taxon>
        <taxon>Enterobacteriaceae</taxon>
        <taxon>Klebsiella/Raoultella group</taxon>
        <taxon>Klebsiella</taxon>
        <taxon>Klebsiella pneumoniae complex</taxon>
    </lineage>
</organism>
<evidence type="ECO:0000256" key="1">
    <source>
        <dbReference type="ARBA" id="ARBA00004496"/>
    </source>
</evidence>
<evidence type="ECO:0000256" key="4">
    <source>
        <dbReference type="ARBA" id="ARBA00022490"/>
    </source>
</evidence>
<evidence type="ECO:0000256" key="5">
    <source>
        <dbReference type="ARBA" id="ARBA00022971"/>
    </source>
</evidence>
<accession>A0A9P0VCA8</accession>
<dbReference type="InterPro" id="IPR007925">
    <property type="entry name" value="TRelaxosome_TraM"/>
</dbReference>
<evidence type="ECO:0000256" key="8">
    <source>
        <dbReference type="ARBA" id="ARBA00023163"/>
    </source>
</evidence>
<evidence type="ECO:0000256" key="3">
    <source>
        <dbReference type="ARBA" id="ARBA00020534"/>
    </source>
</evidence>
<dbReference type="Pfam" id="PF05261">
    <property type="entry name" value="Tra_M"/>
    <property type="match status" value="1"/>
</dbReference>
<keyword evidence="10" id="KW-1185">Reference proteome</keyword>
<keyword evidence="7" id="KW-0238">DNA-binding</keyword>
<gene>
    <name evidence="9" type="ORF">AN2335V1_4889</name>
</gene>
<dbReference type="InterPro" id="IPR042073">
    <property type="entry name" value="TraM_DNA-bd"/>
</dbReference>
<dbReference type="AlphaFoldDB" id="A0A9P0VCA8"/>
<keyword evidence="4" id="KW-0963">Cytoplasm</keyword>
<keyword evidence="9" id="KW-0614">Plasmid</keyword>
<evidence type="ECO:0000313" key="10">
    <source>
        <dbReference type="Proteomes" id="UP000789617"/>
    </source>
</evidence>
<dbReference type="RefSeq" id="WP_179153920.1">
    <property type="nucleotide sequence ID" value="NZ_JAAFAQ010000011.1"/>
</dbReference>
<proteinExistence type="inferred from homology"/>
<evidence type="ECO:0000256" key="6">
    <source>
        <dbReference type="ARBA" id="ARBA00023015"/>
    </source>
</evidence>
<protein>
    <recommendedName>
        <fullName evidence="3">Relaxosome protein TraM</fullName>
    </recommendedName>
</protein>
<evidence type="ECO:0000256" key="7">
    <source>
        <dbReference type="ARBA" id="ARBA00023125"/>
    </source>
</evidence>
<dbReference type="Gene3D" id="1.10.10.450">
    <property type="entry name" value="TraM protein, DNA-binding"/>
    <property type="match status" value="1"/>
</dbReference>
<dbReference type="GO" id="GO:0003677">
    <property type="term" value="F:DNA binding"/>
    <property type="evidence" value="ECO:0007669"/>
    <property type="project" value="UniProtKB-KW"/>
</dbReference>
<evidence type="ECO:0000313" key="9">
    <source>
        <dbReference type="EMBL" id="CAH6253660.1"/>
    </source>
</evidence>